<name>A0A562ZRE4_9BURK</name>
<dbReference type="EMBL" id="VOBQ01000010">
    <property type="protein sequence ID" value="TWO70888.1"/>
    <property type="molecule type" value="Genomic_DNA"/>
</dbReference>
<keyword evidence="6" id="KW-1185">Reference proteome</keyword>
<dbReference type="RefSeq" id="WP_145893477.1">
    <property type="nucleotide sequence ID" value="NZ_VOBQ01000010.1"/>
</dbReference>
<proteinExistence type="inferred from homology"/>
<evidence type="ECO:0000256" key="2">
    <source>
        <dbReference type="ARBA" id="ARBA00019992"/>
    </source>
</evidence>
<evidence type="ECO:0000256" key="3">
    <source>
        <dbReference type="ARBA" id="ARBA00022737"/>
    </source>
</evidence>
<evidence type="ECO:0000256" key="1">
    <source>
        <dbReference type="ARBA" id="ARBA00005857"/>
    </source>
</evidence>
<dbReference type="Gene3D" id="1.25.40.10">
    <property type="entry name" value="Tetratricopeptide repeat domain"/>
    <property type="match status" value="1"/>
</dbReference>
<protein>
    <recommendedName>
        <fullName evidence="2">Tetratricopeptide repeat protein 38</fullName>
    </recommendedName>
</protein>
<dbReference type="SUPFAM" id="SSF48452">
    <property type="entry name" value="TPR-like"/>
    <property type="match status" value="1"/>
</dbReference>
<dbReference type="InterPro" id="IPR011990">
    <property type="entry name" value="TPR-like_helical_dom_sf"/>
</dbReference>
<dbReference type="PANTHER" id="PTHR16263:SF4">
    <property type="entry name" value="TETRATRICOPEPTIDE REPEAT PROTEIN 38"/>
    <property type="match status" value="1"/>
</dbReference>
<dbReference type="InterPro" id="IPR033891">
    <property type="entry name" value="TTC38"/>
</dbReference>
<evidence type="ECO:0000313" key="6">
    <source>
        <dbReference type="Proteomes" id="UP000318199"/>
    </source>
</evidence>
<organism evidence="5 6">
    <name type="scientific">Caenimonas sedimenti</name>
    <dbReference type="NCBI Taxonomy" id="2596921"/>
    <lineage>
        <taxon>Bacteria</taxon>
        <taxon>Pseudomonadati</taxon>
        <taxon>Pseudomonadota</taxon>
        <taxon>Betaproteobacteria</taxon>
        <taxon>Burkholderiales</taxon>
        <taxon>Comamonadaceae</taxon>
        <taxon>Caenimonas</taxon>
    </lineage>
</organism>
<dbReference type="AlphaFoldDB" id="A0A562ZRE4"/>
<dbReference type="OrthoDB" id="9815900at2"/>
<comment type="similarity">
    <text evidence="1">Belongs to the TTC38 family.</text>
</comment>
<evidence type="ECO:0000256" key="4">
    <source>
        <dbReference type="ARBA" id="ARBA00022803"/>
    </source>
</evidence>
<accession>A0A562ZRE4</accession>
<keyword evidence="3" id="KW-0677">Repeat</keyword>
<reference evidence="5 6" key="1">
    <citation type="submission" date="2019-07" db="EMBL/GenBank/DDBJ databases">
        <title>Caenimonas sedimenti sp. nov., isolated from activated sludge.</title>
        <authorList>
            <person name="Xu J."/>
        </authorList>
    </citation>
    <scope>NUCLEOTIDE SEQUENCE [LARGE SCALE GENOMIC DNA]</scope>
    <source>
        <strain evidence="5 6">HX-9-20</strain>
    </source>
</reference>
<sequence length="433" mass="47203">MNDSLGLALSGANDASLRAYQAALDQFKCFTGDPAALAQEAITASPTMTMAHVLQAWLHLLGTEPGGVAVARAACAAAAALPANGREQMHLQAATLLAHGHWVEAGRVLEDLSLAWPLDLLALQAGQQVDFFTGDARMLRDRIARALPAWRRGLSGYHAVLSMHAFGLEETGDYGNAEKQGRLAVELEPRDGWGWHAVAHVLEMRNDPVAGAEWLGRNTDTWSEGSFLAVHNWWHLALFQLELGRHDEVLRLYDESIGGPGSSMMLDLVDASAMLWRLQLRGVDIGERWEAVADRWQAAGVPGQMAFNDLHMMMAFVGSGRQDAQLGVLEAQRQAMERDDDNAFFTQAVGYSATRAVQAFGAGDFSRSVQALRAIRSNAHRFGGSHAQRDVLDLTLHEAARRGGMDKLAAGLHIERLALRPRTRQLRAMLLAA</sequence>
<gene>
    <name evidence="5" type="ORF">FN976_13075</name>
</gene>
<comment type="caution">
    <text evidence="5">The sequence shown here is derived from an EMBL/GenBank/DDBJ whole genome shotgun (WGS) entry which is preliminary data.</text>
</comment>
<dbReference type="CDD" id="cd05804">
    <property type="entry name" value="StaR_like"/>
    <property type="match status" value="1"/>
</dbReference>
<dbReference type="PANTHER" id="PTHR16263">
    <property type="entry name" value="TETRATRICOPEPTIDE REPEAT PROTEIN 38"/>
    <property type="match status" value="1"/>
</dbReference>
<dbReference type="Proteomes" id="UP000318199">
    <property type="component" value="Unassembled WGS sequence"/>
</dbReference>
<keyword evidence="4" id="KW-0802">TPR repeat</keyword>
<evidence type="ECO:0000313" key="5">
    <source>
        <dbReference type="EMBL" id="TWO70888.1"/>
    </source>
</evidence>